<proteinExistence type="predicted"/>
<reference evidence="5 6" key="1">
    <citation type="submission" date="2018-03" db="EMBL/GenBank/DDBJ databases">
        <title>Genome sequence of the symbiotic type strain Mesorhizobium helmanticense CSLC115NT isolated from Lotus corniculatus nodules.</title>
        <authorList>
            <person name="Sannazzaro A.I."/>
            <person name="Torres Tejerizo G.A."/>
            <person name="Dip D."/>
            <person name="Caballero M."/>
            <person name="Pistorio M."/>
            <person name="Estrella M.J."/>
        </authorList>
    </citation>
    <scope>NUCLEOTIDE SEQUENCE [LARGE SCALE GENOMIC DNA]</scope>
    <source>
        <strain evidence="5 6">CSLC115N</strain>
    </source>
</reference>
<keyword evidence="2" id="KW-0645">Protease</keyword>
<dbReference type="EMBL" id="PZJX01000050">
    <property type="protein sequence ID" value="PTE07396.1"/>
    <property type="molecule type" value="Genomic_DNA"/>
</dbReference>
<protein>
    <recommendedName>
        <fullName evidence="4">Prohead serine protease domain-containing protein</fullName>
    </recommendedName>
</protein>
<dbReference type="AlphaFoldDB" id="A0A2T4IP13"/>
<sequence>MLSAATEHRVEMLRRRLQGSENRVAWRAEDTARIAAHIGFDDCPSDVAVAVATRAAAPTAVRAVQESDGQTYTFIISTAAVDRMGDTIAVSGWKLEAYRRNPVVLWQHNQGLVPVGRATKVWIEAGALKATMKFAPADASPLAGSVRKLVDERFVRATSVGFMPLKYAFATEPGRKYGIDFIEQELLEFSIVTVPANAEALIEDSSGQSGKSAAARHRARELDLIRIRSGQ</sequence>
<dbReference type="GO" id="GO:0006508">
    <property type="term" value="P:proteolysis"/>
    <property type="evidence" value="ECO:0007669"/>
    <property type="project" value="UniProtKB-KW"/>
</dbReference>
<dbReference type="InterPro" id="IPR054613">
    <property type="entry name" value="Peptidase_S78_dom"/>
</dbReference>
<name>A0A2T4IP13_9HYPH</name>
<dbReference type="Proteomes" id="UP000240259">
    <property type="component" value="Unassembled WGS sequence"/>
</dbReference>
<keyword evidence="6" id="KW-1185">Reference proteome</keyword>
<evidence type="ECO:0000256" key="2">
    <source>
        <dbReference type="ARBA" id="ARBA00022670"/>
    </source>
</evidence>
<evidence type="ECO:0000256" key="1">
    <source>
        <dbReference type="ARBA" id="ARBA00022612"/>
    </source>
</evidence>
<dbReference type="RefSeq" id="WP_107652138.1">
    <property type="nucleotide sequence ID" value="NZ_PZJX01000050.1"/>
</dbReference>
<accession>A0A2T4IP13</accession>
<evidence type="ECO:0000313" key="5">
    <source>
        <dbReference type="EMBL" id="PTE07396.1"/>
    </source>
</evidence>
<dbReference type="Pfam" id="PF04586">
    <property type="entry name" value="Peptidase_S78"/>
    <property type="match status" value="1"/>
</dbReference>
<keyword evidence="3" id="KW-0378">Hydrolase</keyword>
<feature type="domain" description="Prohead serine protease" evidence="4">
    <location>
        <begin position="102"/>
        <end position="204"/>
    </location>
</feature>
<gene>
    <name evidence="5" type="ORF">C9427_27235</name>
</gene>
<keyword evidence="1" id="KW-1188">Viral release from host cell</keyword>
<evidence type="ECO:0000313" key="6">
    <source>
        <dbReference type="Proteomes" id="UP000240259"/>
    </source>
</evidence>
<dbReference type="OrthoDB" id="360430at2"/>
<evidence type="ECO:0000256" key="3">
    <source>
        <dbReference type="ARBA" id="ARBA00022801"/>
    </source>
</evidence>
<evidence type="ECO:0000259" key="4">
    <source>
        <dbReference type="Pfam" id="PF04586"/>
    </source>
</evidence>
<organism evidence="5 6">
    <name type="scientific">Mesorhizobium helmanticense</name>
    <dbReference type="NCBI Taxonomy" id="1776423"/>
    <lineage>
        <taxon>Bacteria</taxon>
        <taxon>Pseudomonadati</taxon>
        <taxon>Pseudomonadota</taxon>
        <taxon>Alphaproteobacteria</taxon>
        <taxon>Hyphomicrobiales</taxon>
        <taxon>Phyllobacteriaceae</taxon>
        <taxon>Mesorhizobium</taxon>
    </lineage>
</organism>
<comment type="caution">
    <text evidence="5">The sequence shown here is derived from an EMBL/GenBank/DDBJ whole genome shotgun (WGS) entry which is preliminary data.</text>
</comment>
<dbReference type="GO" id="GO:0008233">
    <property type="term" value="F:peptidase activity"/>
    <property type="evidence" value="ECO:0007669"/>
    <property type="project" value="UniProtKB-KW"/>
</dbReference>